<evidence type="ECO:0000256" key="1">
    <source>
        <dbReference type="SAM" id="SignalP"/>
    </source>
</evidence>
<evidence type="ECO:0000313" key="2">
    <source>
        <dbReference type="EMBL" id="NPD91471.1"/>
    </source>
</evidence>
<name>A0ABX2AJW9_9BACT</name>
<comment type="caution">
    <text evidence="2">The sequence shown here is derived from an EMBL/GenBank/DDBJ whole genome shotgun (WGS) entry which is preliminary data.</text>
</comment>
<proteinExistence type="predicted"/>
<protein>
    <submittedName>
        <fullName evidence="2">Uncharacterized protein</fullName>
    </submittedName>
</protein>
<keyword evidence="1" id="KW-0732">Signal</keyword>
<evidence type="ECO:0000313" key="3">
    <source>
        <dbReference type="Proteomes" id="UP000714420"/>
    </source>
</evidence>
<dbReference type="RefSeq" id="WP_172274030.1">
    <property type="nucleotide sequence ID" value="NZ_CASGMU010000002.1"/>
</dbReference>
<dbReference type="EMBL" id="JABKKF010000002">
    <property type="protein sequence ID" value="NPD91471.1"/>
    <property type="molecule type" value="Genomic_DNA"/>
</dbReference>
<gene>
    <name evidence="2" type="ORF">HPS56_03730</name>
</gene>
<sequence length="500" mass="57001">MKIMKSFAIAAISLLLAACGGNKSSNSQQQEEPEKSRTPEVYTPIGLYFMNPASVLPSPPGGEDDCGYLPDFITYPDDLTKCGLRGPVKEIVFGVSTIKWTIRFNMDGNMTNYQFRMDSRGEYGNGFKMEYDAAGLLTMLGRDFRRRSANSHRYIYTNGKLTRREYGRGYREYIWKDGKDGVRIPQKSVTNGLKPFIDMVYTQNDDGFVQLSDMSYERPSLPGALTAKECTSHFEYGADGRLVKVLAHISGSSNSKYRTMFAECTYEYNEKGDVAVETICLYDNDTPERHQLYSVTQKYTYTYDGHNNWTRVQLESSNPERGSIPYLDRIITYYSEEELQRQKLAEKEFAEKPFIGEWNIEDTEEFEDPEGNKETVQKSSTLVINFYNKFIPVGCENEQWGLFINRSLPSMGMERFGAFDIMDAKVKGNQALIRMKGVNSGDTYSAVLIFNPTDKSIKVQDIKFIEEAPAHSGEESDFEYDDLEPLEGIYGFSKRNTDGR</sequence>
<reference evidence="2 3" key="1">
    <citation type="submission" date="2020-05" db="EMBL/GenBank/DDBJ databases">
        <title>Distinct polysaccharide utilization as determinants for interspecies competition between intestinal Prevotella spp.</title>
        <authorList>
            <person name="Galvez E.J.C."/>
            <person name="Iljazovic A."/>
            <person name="Strowig T."/>
        </authorList>
    </citation>
    <scope>NUCLEOTIDE SEQUENCE [LARGE SCALE GENOMIC DNA]</scope>
    <source>
        <strain evidence="2 3">PMUR</strain>
    </source>
</reference>
<feature type="signal peptide" evidence="1">
    <location>
        <begin position="1"/>
        <end position="17"/>
    </location>
</feature>
<dbReference type="Proteomes" id="UP000714420">
    <property type="component" value="Unassembled WGS sequence"/>
</dbReference>
<organism evidence="2 3">
    <name type="scientific">Xylanibacter muris</name>
    <dbReference type="NCBI Taxonomy" id="2736290"/>
    <lineage>
        <taxon>Bacteria</taxon>
        <taxon>Pseudomonadati</taxon>
        <taxon>Bacteroidota</taxon>
        <taxon>Bacteroidia</taxon>
        <taxon>Bacteroidales</taxon>
        <taxon>Prevotellaceae</taxon>
        <taxon>Xylanibacter</taxon>
    </lineage>
</organism>
<keyword evidence="3" id="KW-1185">Reference proteome</keyword>
<accession>A0ABX2AJW9</accession>
<feature type="chain" id="PRO_5045303308" evidence="1">
    <location>
        <begin position="18"/>
        <end position="500"/>
    </location>
</feature>
<dbReference type="PROSITE" id="PS51257">
    <property type="entry name" value="PROKAR_LIPOPROTEIN"/>
    <property type="match status" value="1"/>
</dbReference>